<reference evidence="3" key="1">
    <citation type="submission" date="2016-10" db="EMBL/GenBank/DDBJ databases">
        <authorList>
            <person name="Varghese N."/>
            <person name="Submissions S."/>
        </authorList>
    </citation>
    <scope>NUCLEOTIDE SEQUENCE [LARGE SCALE GENOMIC DNA]</scope>
    <source>
        <strain evidence="3">DSM 24499</strain>
    </source>
</reference>
<organism evidence="2 3">
    <name type="scientific">Zunongwangia mangrovi</name>
    <dbReference type="NCBI Taxonomy" id="1334022"/>
    <lineage>
        <taxon>Bacteria</taxon>
        <taxon>Pseudomonadati</taxon>
        <taxon>Bacteroidota</taxon>
        <taxon>Flavobacteriia</taxon>
        <taxon>Flavobacteriales</taxon>
        <taxon>Flavobacteriaceae</taxon>
        <taxon>Zunongwangia</taxon>
    </lineage>
</organism>
<dbReference type="AlphaFoldDB" id="A0A1I1IDV5"/>
<keyword evidence="1" id="KW-0472">Membrane</keyword>
<evidence type="ECO:0000313" key="3">
    <source>
        <dbReference type="Proteomes" id="UP000199438"/>
    </source>
</evidence>
<gene>
    <name evidence="2" type="ORF">SAMN04487907_103408</name>
</gene>
<accession>A0A1I1IDV5</accession>
<dbReference type="EMBL" id="FOKV01000003">
    <property type="protein sequence ID" value="SFC34406.1"/>
    <property type="molecule type" value="Genomic_DNA"/>
</dbReference>
<dbReference type="PROSITE" id="PS51257">
    <property type="entry name" value="PROKAR_LIPOPROTEIN"/>
    <property type="match status" value="1"/>
</dbReference>
<dbReference type="RefSeq" id="WP_092542301.1">
    <property type="nucleotide sequence ID" value="NZ_FOKV01000003.1"/>
</dbReference>
<feature type="transmembrane region" description="Helical" evidence="1">
    <location>
        <begin position="6"/>
        <end position="25"/>
    </location>
</feature>
<keyword evidence="3" id="KW-1185">Reference proteome</keyword>
<dbReference type="InterPro" id="IPR008620">
    <property type="entry name" value="FixH"/>
</dbReference>
<keyword evidence="1" id="KW-0812">Transmembrane</keyword>
<dbReference type="OrthoDB" id="1493774at2"/>
<evidence type="ECO:0000256" key="1">
    <source>
        <dbReference type="SAM" id="Phobius"/>
    </source>
</evidence>
<dbReference type="Proteomes" id="UP000199438">
    <property type="component" value="Unassembled WGS sequence"/>
</dbReference>
<keyword evidence="1" id="KW-1133">Transmembrane helix</keyword>
<name>A0A1I1IDV5_9FLAO</name>
<protein>
    <submittedName>
        <fullName evidence="2">FixH protein</fullName>
    </submittedName>
</protein>
<sequence length="146" mass="16923">MKFNWGTGLVIGMGCFIGFIMFFVIKMSTDEKYEHDLVVEDYYGKELHFQQEIDAEKNLNLFSEEITGNKTNEGYELVFPETQGKIEGKVNLYRPSNKKLDFTLPLELTEGKIVIPEAQLIDGRWDISVEMTYQGKEVLFKKSITY</sequence>
<dbReference type="STRING" id="1334022.SAMN04487907_103408"/>
<proteinExistence type="predicted"/>
<evidence type="ECO:0000313" key="2">
    <source>
        <dbReference type="EMBL" id="SFC34406.1"/>
    </source>
</evidence>
<dbReference type="Pfam" id="PF05751">
    <property type="entry name" value="FixH"/>
    <property type="match status" value="1"/>
</dbReference>